<gene>
    <name evidence="3" type="ORF">J8C06_10005</name>
</gene>
<evidence type="ECO:0000256" key="1">
    <source>
        <dbReference type="SAM" id="Coils"/>
    </source>
</evidence>
<dbReference type="Proteomes" id="UP000676506">
    <property type="component" value="Chromosome 1"/>
</dbReference>
<name>A0ABX8BAC4_9BACT</name>
<feature type="region of interest" description="Disordered" evidence="2">
    <location>
        <begin position="50"/>
        <end position="73"/>
    </location>
</feature>
<keyword evidence="1" id="KW-0175">Coiled coil</keyword>
<evidence type="ECO:0000313" key="4">
    <source>
        <dbReference type="Proteomes" id="UP000676506"/>
    </source>
</evidence>
<keyword evidence="4" id="KW-1185">Reference proteome</keyword>
<dbReference type="EMBL" id="CP072648">
    <property type="protein sequence ID" value="QUW02665.1"/>
    <property type="molecule type" value="Genomic_DNA"/>
</dbReference>
<organism evidence="3 4">
    <name type="scientific">Chloracidobacterium validum</name>
    <dbReference type="NCBI Taxonomy" id="2821543"/>
    <lineage>
        <taxon>Bacteria</taxon>
        <taxon>Pseudomonadati</taxon>
        <taxon>Acidobacteriota</taxon>
        <taxon>Terriglobia</taxon>
        <taxon>Terriglobales</taxon>
        <taxon>Acidobacteriaceae</taxon>
        <taxon>Chloracidobacterium</taxon>
    </lineage>
</organism>
<accession>A0ABX8BAC4</accession>
<evidence type="ECO:0000313" key="3">
    <source>
        <dbReference type="EMBL" id="QUW02665.1"/>
    </source>
</evidence>
<sequence length="323" mass="35487">MGDDPKTFHFCAFQTPDRLLLRLGRHVLSPFLFPPVAPLRSDDVALPLPEPDQVTLLPAPDQELSPDPTAPPEKQFNYHSYFSEIEAAFAARRRRAYHLSPADWALVECWRKEGIPLPVVLRGIEQTFAARAAARQPKGRLRPIRSLSYCQPAVEEAFQAYRAAQAGAHPATPPTPEANSPSPATVIAFLESAVASLFTVRQNLVEQAQTDAPRHQLLDALSVALAQLQAMIEQVRSEAVLRLDTLELALSDLEDRLLAALHADAPPAVLSEAIQAAATALKPHRKGMSAAVYAQAQANYVARLLRQYHGIPRLSLLYLEPES</sequence>
<proteinExistence type="predicted"/>
<dbReference type="RefSeq" id="WP_211428556.1">
    <property type="nucleotide sequence ID" value="NZ_CP072648.1"/>
</dbReference>
<reference evidence="3 4" key="1">
    <citation type="submission" date="2021-03" db="EMBL/GenBank/DDBJ databases">
        <title>Genomic and phenotypic characterization of Chloracidobacterium isolates provides evidence for multiple species.</title>
        <authorList>
            <person name="Saini M.K."/>
            <person name="Costas A.M.G."/>
            <person name="Tank M."/>
            <person name="Bryant D.A."/>
        </authorList>
    </citation>
    <scope>NUCLEOTIDE SEQUENCE [LARGE SCALE GENOMIC DNA]</scope>
    <source>
        <strain evidence="3 4">BV2-C</strain>
    </source>
</reference>
<protein>
    <submittedName>
        <fullName evidence="3">Uncharacterized protein</fullName>
    </submittedName>
</protein>
<feature type="coiled-coil region" evidence="1">
    <location>
        <begin position="218"/>
        <end position="263"/>
    </location>
</feature>
<evidence type="ECO:0000256" key="2">
    <source>
        <dbReference type="SAM" id="MobiDB-lite"/>
    </source>
</evidence>